<sequence length="164" mass="18179">MIRTAKTATITAHNKIKSQWIAFCLAVFLWASCRFMTSSFSEIAFRSSAFASTTVSPSSVLTGVSNTSDMEINISASGTDRPCSHLEIVCLTTFNLIASSSCESPLDFLIVFMFSFSIRNDLLTLPLMIRRIACCGKQRRLTLQCPFDKSVFVSTSFLPDRAFK</sequence>
<reference evidence="1" key="1">
    <citation type="submission" date="2015-09" db="EMBL/GenBank/DDBJ databases">
        <authorList>
            <consortium name="Pathogen Informatics"/>
        </authorList>
    </citation>
    <scope>NUCLEOTIDE SEQUENCE</scope>
    <source>
        <strain evidence="1">2789STDY5834896</strain>
    </source>
</reference>
<dbReference type="EMBL" id="FMHG01000002">
    <property type="protein sequence ID" value="SCJ87526.1"/>
    <property type="molecule type" value="Genomic_DNA"/>
</dbReference>
<gene>
    <name evidence="1" type="ORF">SAMEA3545359_02469</name>
</gene>
<organism evidence="1">
    <name type="scientific">uncultured Anaerotruncus sp</name>
    <dbReference type="NCBI Taxonomy" id="905011"/>
    <lineage>
        <taxon>Bacteria</taxon>
        <taxon>Bacillati</taxon>
        <taxon>Bacillota</taxon>
        <taxon>Clostridia</taxon>
        <taxon>Eubacteriales</taxon>
        <taxon>Oscillospiraceae</taxon>
        <taxon>Anaerotruncus</taxon>
        <taxon>environmental samples</taxon>
    </lineage>
</organism>
<dbReference type="PROSITE" id="PS51257">
    <property type="entry name" value="PROKAR_LIPOPROTEIN"/>
    <property type="match status" value="1"/>
</dbReference>
<accession>A0A1C6JZL5</accession>
<evidence type="ECO:0000313" key="1">
    <source>
        <dbReference type="EMBL" id="SCJ87526.1"/>
    </source>
</evidence>
<name>A0A1C6JZL5_9FIRM</name>
<proteinExistence type="predicted"/>
<protein>
    <submittedName>
        <fullName evidence="1">Uncharacterized protein</fullName>
    </submittedName>
</protein>
<dbReference type="AlphaFoldDB" id="A0A1C6JZL5"/>